<dbReference type="InterPro" id="IPR000195">
    <property type="entry name" value="Rab-GAP-TBC_dom"/>
</dbReference>
<evidence type="ECO:0000256" key="2">
    <source>
        <dbReference type="ARBA" id="ARBA00004184"/>
    </source>
</evidence>
<dbReference type="GO" id="GO:0045202">
    <property type="term" value="C:synapse"/>
    <property type="evidence" value="ECO:0007669"/>
    <property type="project" value="UniProtKB-SubCell"/>
</dbReference>
<keyword evidence="9" id="KW-1185">Reference proteome</keyword>
<organism evidence="8 9">
    <name type="scientific">Tetranychus urticae</name>
    <name type="common">Two-spotted spider mite</name>
    <dbReference type="NCBI Taxonomy" id="32264"/>
    <lineage>
        <taxon>Eukaryota</taxon>
        <taxon>Metazoa</taxon>
        <taxon>Ecdysozoa</taxon>
        <taxon>Arthropoda</taxon>
        <taxon>Chelicerata</taxon>
        <taxon>Arachnida</taxon>
        <taxon>Acari</taxon>
        <taxon>Acariformes</taxon>
        <taxon>Trombidiformes</taxon>
        <taxon>Prostigmata</taxon>
        <taxon>Eleutherengona</taxon>
        <taxon>Raphignathae</taxon>
        <taxon>Tetranychoidea</taxon>
        <taxon>Tetranychidae</taxon>
        <taxon>Tetranychus</taxon>
    </lineage>
</organism>
<dbReference type="EnsemblMetazoa" id="tetur03g02250.1">
    <property type="protein sequence ID" value="tetur03g02250.1"/>
    <property type="gene ID" value="tetur03g02250"/>
</dbReference>
<dbReference type="eggNOG" id="KOG2801">
    <property type="taxonomic scope" value="Eukaryota"/>
</dbReference>
<evidence type="ECO:0000256" key="6">
    <source>
        <dbReference type="ARBA" id="ARBA00034103"/>
    </source>
</evidence>
<evidence type="ECO:0000256" key="3">
    <source>
        <dbReference type="ARBA" id="ARBA00023018"/>
    </source>
</evidence>
<keyword evidence="5" id="KW-0968">Cytoplasmic vesicle</keyword>
<dbReference type="GO" id="GO:0012505">
    <property type="term" value="C:endomembrane system"/>
    <property type="evidence" value="ECO:0007669"/>
    <property type="project" value="UniProtKB-SubCell"/>
</dbReference>
<evidence type="ECO:0000313" key="9">
    <source>
        <dbReference type="Proteomes" id="UP000015104"/>
    </source>
</evidence>
<dbReference type="AlphaFoldDB" id="T1JZ09"/>
<evidence type="ECO:0000256" key="4">
    <source>
        <dbReference type="ARBA" id="ARBA00023136"/>
    </source>
</evidence>
<name>T1JZ09_TETUR</name>
<dbReference type="SMART" id="SM00584">
    <property type="entry name" value="TLDc"/>
    <property type="match status" value="1"/>
</dbReference>
<dbReference type="SMART" id="SM00164">
    <property type="entry name" value="TBC"/>
    <property type="match status" value="1"/>
</dbReference>
<keyword evidence="4" id="KW-0472">Membrane</keyword>
<dbReference type="InterPro" id="IPR035969">
    <property type="entry name" value="Rab-GAP_TBC_sf"/>
</dbReference>
<dbReference type="Gene3D" id="1.10.472.80">
    <property type="entry name" value="Ypt/Rab-GAP domain of gyp1p, domain 3"/>
    <property type="match status" value="1"/>
</dbReference>
<evidence type="ECO:0000259" key="7">
    <source>
        <dbReference type="PROSITE" id="PS51886"/>
    </source>
</evidence>
<reference evidence="8" key="2">
    <citation type="submission" date="2015-06" db="UniProtKB">
        <authorList>
            <consortium name="EnsemblMetazoa"/>
        </authorList>
    </citation>
    <scope>IDENTIFICATION</scope>
</reference>
<dbReference type="Proteomes" id="UP000015104">
    <property type="component" value="Unassembled WGS sequence"/>
</dbReference>
<dbReference type="STRING" id="32264.T1JZ09"/>
<dbReference type="PANTHER" id="PTHR23354:SF122">
    <property type="entry name" value="GTPASE-ACTIVATING PROTEIN SKYWALKER"/>
    <property type="match status" value="1"/>
</dbReference>
<dbReference type="Pfam" id="PF07534">
    <property type="entry name" value="TLD"/>
    <property type="match status" value="1"/>
</dbReference>
<evidence type="ECO:0000313" key="8">
    <source>
        <dbReference type="EnsemblMetazoa" id="tetur03g02250.1"/>
    </source>
</evidence>
<keyword evidence="3" id="KW-0770">Synapse</keyword>
<dbReference type="EMBL" id="CAEY01001113">
    <property type="status" value="NOT_ANNOTATED_CDS"/>
    <property type="molecule type" value="Genomic_DNA"/>
</dbReference>
<comment type="subcellular location">
    <subcellularLocation>
        <location evidence="1">Cytoplasmic vesicle membrane</location>
    </subcellularLocation>
    <subcellularLocation>
        <location evidence="2">Endomembrane system</location>
        <topology evidence="2">Peripheral membrane protein</topology>
    </subcellularLocation>
    <subcellularLocation>
        <location evidence="6">Synapse</location>
    </subcellularLocation>
</comment>
<reference evidence="9" key="1">
    <citation type="submission" date="2011-08" db="EMBL/GenBank/DDBJ databases">
        <authorList>
            <person name="Rombauts S."/>
        </authorList>
    </citation>
    <scope>NUCLEOTIDE SEQUENCE</scope>
    <source>
        <strain evidence="9">London</strain>
    </source>
</reference>
<protein>
    <recommendedName>
        <fullName evidence="7">TLDc domain-containing protein</fullName>
    </recommendedName>
</protein>
<accession>T1JZ09</accession>
<sequence>MEPLEDLVRTRNQRKLKSLCRTRLTIDSPIRQNLWPILCSAYKVGGRSDCPRKLPSFIDPNYCRYFKLSPDGQRLVERILWILACKHNEITICPLLYPIAALFLHYHDITQTLTSLTYLLVEAPSSGIGGKDGPYLLPQSRTQIVHQAYVLLRLTNKFGFLPRRGFFTEQRERLIKENEMDACFLDWLKWIFIGLPFEHVIRIMDCFLVEGTKFLYRIGLTLLLLYKNSRPVSPPSRLGMLTPDELITVATQLRRLSRAKIDRTYKEASHRNEKFKIRSAPSSPYHHLGYHDLTPTSPRKLEMISLDSVKITDCTRIAPRSLKSSICDWQLLDILWDWIPERTLIKEPVIIFCSDVHGNSLSTFYDKNEAVDQSILLIKTLNNEIFGAFCSTSWSDRLGADRKGAQKQYFGTGETFLFTLKPKVAYYPWVGTKEYGSDQTKNIPCSCQLFMAANSKMITIGAGNGVGLWLDENLTKGKTEQCDTFNNKPLCTSGDFACSIVEVIGFISSW</sequence>
<dbReference type="PANTHER" id="PTHR23354">
    <property type="entry name" value="NUCLEOLAR PROTEIN 7/ESTROGEN RECEPTOR COACTIVATOR-RELATED"/>
    <property type="match status" value="1"/>
</dbReference>
<feature type="domain" description="TLDc" evidence="7">
    <location>
        <begin position="325"/>
        <end position="507"/>
    </location>
</feature>
<evidence type="ECO:0000256" key="1">
    <source>
        <dbReference type="ARBA" id="ARBA00004156"/>
    </source>
</evidence>
<dbReference type="HOGENOM" id="CLU_018035_1_0_1"/>
<dbReference type="GO" id="GO:0030659">
    <property type="term" value="C:cytoplasmic vesicle membrane"/>
    <property type="evidence" value="ECO:0007669"/>
    <property type="project" value="UniProtKB-SubCell"/>
</dbReference>
<evidence type="ECO:0000256" key="5">
    <source>
        <dbReference type="ARBA" id="ARBA00023329"/>
    </source>
</evidence>
<dbReference type="PROSITE" id="PS51886">
    <property type="entry name" value="TLDC"/>
    <property type="match status" value="1"/>
</dbReference>
<dbReference type="InterPro" id="IPR006571">
    <property type="entry name" value="TLDc_dom"/>
</dbReference>
<proteinExistence type="predicted"/>
<dbReference type="SUPFAM" id="SSF47923">
    <property type="entry name" value="Ypt/Rab-GAP domain of gyp1p"/>
    <property type="match status" value="1"/>
</dbReference>